<evidence type="ECO:0000313" key="2">
    <source>
        <dbReference type="Proteomes" id="UP001162131"/>
    </source>
</evidence>
<keyword evidence="2" id="KW-1185">Reference proteome</keyword>
<sequence>MSETKSLNCYDALSNDSSALFNSINSSTELSASHPSDEISASGCCFSSFSYNENFDPNTKKAGRRTGDDTIILSLFSREKNNRPPKKEYLRCQLIRGHKRMIRNLGSDIIPRKTLNKAKICREIFETYNKLKICYEKNKEVLNRACQTINGPKTDGQAKRQKIKEDRDISRSYNNKYCKSYFESSEVRESYQLYIDYLFANAGPSELSKKFKFSCCKSEKHNDECIIKWNILRHYVSLKMIQDLGVRPWQYCDVTVVNQEEEGISQENLKISILTD</sequence>
<reference evidence="1" key="1">
    <citation type="submission" date="2021-09" db="EMBL/GenBank/DDBJ databases">
        <authorList>
            <consortium name="AG Swart"/>
            <person name="Singh M."/>
            <person name="Singh A."/>
            <person name="Seah K."/>
            <person name="Emmerich C."/>
        </authorList>
    </citation>
    <scope>NUCLEOTIDE SEQUENCE</scope>
    <source>
        <strain evidence="1">ATCC30299</strain>
    </source>
</reference>
<proteinExistence type="predicted"/>
<dbReference type="Proteomes" id="UP001162131">
    <property type="component" value="Unassembled WGS sequence"/>
</dbReference>
<comment type="caution">
    <text evidence="1">The sequence shown here is derived from an EMBL/GenBank/DDBJ whole genome shotgun (WGS) entry which is preliminary data.</text>
</comment>
<accession>A0AAU9IU59</accession>
<protein>
    <submittedName>
        <fullName evidence="1">Uncharacterized protein</fullName>
    </submittedName>
</protein>
<name>A0AAU9IU59_9CILI</name>
<dbReference type="EMBL" id="CAJZBQ010000018">
    <property type="protein sequence ID" value="CAG9317207.1"/>
    <property type="molecule type" value="Genomic_DNA"/>
</dbReference>
<organism evidence="1 2">
    <name type="scientific">Blepharisma stoltei</name>
    <dbReference type="NCBI Taxonomy" id="1481888"/>
    <lineage>
        <taxon>Eukaryota</taxon>
        <taxon>Sar</taxon>
        <taxon>Alveolata</taxon>
        <taxon>Ciliophora</taxon>
        <taxon>Postciliodesmatophora</taxon>
        <taxon>Heterotrichea</taxon>
        <taxon>Heterotrichida</taxon>
        <taxon>Blepharismidae</taxon>
        <taxon>Blepharisma</taxon>
    </lineage>
</organism>
<gene>
    <name evidence="1" type="ORF">BSTOLATCC_MIC18461</name>
</gene>
<dbReference type="AlphaFoldDB" id="A0AAU9IU59"/>
<evidence type="ECO:0000313" key="1">
    <source>
        <dbReference type="EMBL" id="CAG9317207.1"/>
    </source>
</evidence>